<evidence type="ECO:0000256" key="1">
    <source>
        <dbReference type="ARBA" id="ARBA00006484"/>
    </source>
</evidence>
<dbReference type="CDD" id="cd05233">
    <property type="entry name" value="SDR_c"/>
    <property type="match status" value="1"/>
</dbReference>
<dbReference type="InterPro" id="IPR002347">
    <property type="entry name" value="SDR_fam"/>
</dbReference>
<dbReference type="SUPFAM" id="SSF51735">
    <property type="entry name" value="NAD(P)-binding Rossmann-fold domains"/>
    <property type="match status" value="1"/>
</dbReference>
<keyword evidence="2" id="KW-0560">Oxidoreductase</keyword>
<reference evidence="5" key="1">
    <citation type="submission" date="2020-05" db="EMBL/GenBank/DDBJ databases">
        <authorList>
            <person name="Chiriac C."/>
            <person name="Salcher M."/>
            <person name="Ghai R."/>
            <person name="Kavagutti S V."/>
        </authorList>
    </citation>
    <scope>NUCLEOTIDE SEQUENCE</scope>
</reference>
<dbReference type="PRINTS" id="PR00081">
    <property type="entry name" value="GDHRDH"/>
</dbReference>
<accession>A0A6J6JWD4</accession>
<dbReference type="PRINTS" id="PR00080">
    <property type="entry name" value="SDRFAMILY"/>
</dbReference>
<dbReference type="GO" id="GO:0016020">
    <property type="term" value="C:membrane"/>
    <property type="evidence" value="ECO:0007669"/>
    <property type="project" value="TreeGrafter"/>
</dbReference>
<evidence type="ECO:0000313" key="5">
    <source>
        <dbReference type="EMBL" id="CAB4640554.1"/>
    </source>
</evidence>
<dbReference type="PANTHER" id="PTHR44196">
    <property type="entry name" value="DEHYDROGENASE/REDUCTASE SDR FAMILY MEMBER 7B"/>
    <property type="match status" value="1"/>
</dbReference>
<dbReference type="Gene3D" id="3.40.50.720">
    <property type="entry name" value="NAD(P)-binding Rossmann-like Domain"/>
    <property type="match status" value="1"/>
</dbReference>
<protein>
    <submittedName>
        <fullName evidence="5">Unannotated protein</fullName>
    </submittedName>
</protein>
<organism evidence="5">
    <name type="scientific">freshwater metagenome</name>
    <dbReference type="NCBI Taxonomy" id="449393"/>
    <lineage>
        <taxon>unclassified sequences</taxon>
        <taxon>metagenomes</taxon>
        <taxon>ecological metagenomes</taxon>
    </lineage>
</organism>
<evidence type="ECO:0000313" key="4">
    <source>
        <dbReference type="EMBL" id="CAB4555195.1"/>
    </source>
</evidence>
<sequence length="324" mass="34816">MSQRFSNGYTGLVAVVTGGGTGMGRELVRQLTQQGCHVATCDVIAENLEETAQMCVNDAHPGEVLTFVADVSNETQVLAFRDAVAAWKPHVHVLFNNAGIGGGGSLIDNSREEWEKTFNVCWGGVYLNTRAFLPLLLKAPFGHIVNTSSVNGFWASLGPSVSHSAYSAAKFAVKGFTEALITDFRLTAPTLGVSVVMPGHIGTSIMINSGKLHGNDPKEMSVEQIAQIRERYEKSGIDTSSASDEDIRVLLQMGAEGFRDAAPMTAADASAHILSEVAQGKWRILVGDDAVVLDEEVRKDPSIAYEPEFLERIHTRGALNQITG</sequence>
<dbReference type="InterPro" id="IPR057326">
    <property type="entry name" value="KR_dom"/>
</dbReference>
<name>A0A6J6JWD4_9ZZZZ</name>
<gene>
    <name evidence="4" type="ORF">UFOPK1572_00446</name>
    <name evidence="5" type="ORF">UFOPK2169_00028</name>
</gene>
<dbReference type="PANTHER" id="PTHR44196:SF1">
    <property type="entry name" value="DEHYDROGENASE_REDUCTASE SDR FAMILY MEMBER 7B"/>
    <property type="match status" value="1"/>
</dbReference>
<dbReference type="Pfam" id="PF00106">
    <property type="entry name" value="adh_short"/>
    <property type="match status" value="1"/>
</dbReference>
<evidence type="ECO:0000256" key="2">
    <source>
        <dbReference type="ARBA" id="ARBA00023002"/>
    </source>
</evidence>
<proteinExistence type="inferred from homology"/>
<dbReference type="GO" id="GO:0016491">
    <property type="term" value="F:oxidoreductase activity"/>
    <property type="evidence" value="ECO:0007669"/>
    <property type="project" value="UniProtKB-KW"/>
</dbReference>
<dbReference type="EMBL" id="CAEZWE010000001">
    <property type="protein sequence ID" value="CAB4640554.1"/>
    <property type="molecule type" value="Genomic_DNA"/>
</dbReference>
<comment type="similarity">
    <text evidence="1">Belongs to the short-chain dehydrogenases/reductases (SDR) family.</text>
</comment>
<evidence type="ECO:0000259" key="3">
    <source>
        <dbReference type="SMART" id="SM00822"/>
    </source>
</evidence>
<dbReference type="EMBL" id="CAEZTC010000039">
    <property type="protein sequence ID" value="CAB4555195.1"/>
    <property type="molecule type" value="Genomic_DNA"/>
</dbReference>
<feature type="domain" description="Ketoreductase" evidence="3">
    <location>
        <begin position="12"/>
        <end position="201"/>
    </location>
</feature>
<dbReference type="SMART" id="SM00822">
    <property type="entry name" value="PKS_KR"/>
    <property type="match status" value="1"/>
</dbReference>
<dbReference type="AlphaFoldDB" id="A0A6J6JWD4"/>
<dbReference type="InterPro" id="IPR036291">
    <property type="entry name" value="NAD(P)-bd_dom_sf"/>
</dbReference>